<dbReference type="Proteomes" id="UP000319837">
    <property type="component" value="Plasmid unnamed2"/>
</dbReference>
<name>A0A553SQP4_NIACI</name>
<sequence>MIRIGLEKGLTHKQTIKISQEIDELMNLWINTKRQT</sequence>
<protein>
    <submittedName>
        <fullName evidence="1">Aspartyl-phosphate phosphatase Spo0E family protein</fullName>
    </submittedName>
</protein>
<dbReference type="SUPFAM" id="SSF140500">
    <property type="entry name" value="BAS1536-like"/>
    <property type="match status" value="1"/>
</dbReference>
<proteinExistence type="predicted"/>
<dbReference type="InterPro" id="IPR036638">
    <property type="entry name" value="HLH_DNA-bd_sf"/>
</dbReference>
<dbReference type="GO" id="GO:0043937">
    <property type="term" value="P:regulation of sporulation"/>
    <property type="evidence" value="ECO:0007669"/>
    <property type="project" value="InterPro"/>
</dbReference>
<organism evidence="1">
    <name type="scientific">Niallia circulans</name>
    <name type="common">Bacillus circulans</name>
    <dbReference type="NCBI Taxonomy" id="1397"/>
    <lineage>
        <taxon>Bacteria</taxon>
        <taxon>Bacillati</taxon>
        <taxon>Bacillota</taxon>
        <taxon>Bacilli</taxon>
        <taxon>Bacillales</taxon>
        <taxon>Bacillaceae</taxon>
        <taxon>Niallia</taxon>
    </lineage>
</organism>
<accession>A0A553SQP4</accession>
<evidence type="ECO:0000313" key="1">
    <source>
        <dbReference type="EMBL" id="TRZ39311.1"/>
    </source>
</evidence>
<dbReference type="EMBL" id="RIBP01000003">
    <property type="protein sequence ID" value="TRZ39311.1"/>
    <property type="molecule type" value="Genomic_DNA"/>
</dbReference>
<comment type="caution">
    <text evidence="1">The sequence shown here is derived from an EMBL/GenBank/DDBJ whole genome shotgun (WGS) entry which is preliminary data.</text>
</comment>
<dbReference type="InterPro" id="IPR037208">
    <property type="entry name" value="Spo0E-like_sf"/>
</dbReference>
<dbReference type="AlphaFoldDB" id="A0A553SQP4"/>
<dbReference type="GO" id="GO:0046983">
    <property type="term" value="F:protein dimerization activity"/>
    <property type="evidence" value="ECO:0007669"/>
    <property type="project" value="InterPro"/>
</dbReference>
<dbReference type="InterPro" id="IPR018540">
    <property type="entry name" value="Spo0E-like"/>
</dbReference>
<geneLocation type="plasmid" evidence="1">
    <name>unnamed2</name>
</geneLocation>
<gene>
    <name evidence="1" type="ORF">CEQ21_07665</name>
</gene>
<dbReference type="Gene3D" id="4.10.280.10">
    <property type="entry name" value="Helix-loop-helix DNA-binding domain"/>
    <property type="match status" value="1"/>
</dbReference>
<reference evidence="1" key="1">
    <citation type="submission" date="2018-10" db="EMBL/GenBank/DDBJ databases">
        <title>FDA dAtabase for Regulatory Grade micrObial Sequences (FDA-ARGOS): Supporting development and validation of Infectious Disease Dx tests.</title>
        <authorList>
            <person name="Minogue T."/>
            <person name="Wolcott M."/>
            <person name="Wasieloski L."/>
            <person name="Aguilar W."/>
            <person name="Moore D."/>
            <person name="Tallon L.J."/>
            <person name="Sadzewicz L."/>
            <person name="Sengamalay N."/>
            <person name="Ott S."/>
            <person name="Godinez A."/>
            <person name="Nagaraj S."/>
            <person name="Vavikolanu K."/>
            <person name="Vyas G."/>
            <person name="Nadendla S."/>
            <person name="Aluvathingal J."/>
            <person name="Sichtig H."/>
        </authorList>
    </citation>
    <scope>NUCLEOTIDE SEQUENCE</scope>
    <source>
        <strain evidence="1">FDAARGOS_343</strain>
        <plasmid evidence="1">unnamed2</plasmid>
    </source>
</reference>
<dbReference type="Pfam" id="PF09388">
    <property type="entry name" value="SpoOE-like"/>
    <property type="match status" value="1"/>
</dbReference>
<keyword evidence="1" id="KW-0614">Plasmid</keyword>